<accession>A0A1W9KSZ2</accession>
<evidence type="ECO:0000313" key="2">
    <source>
        <dbReference type="EMBL" id="OQW87458.1"/>
    </source>
</evidence>
<gene>
    <name evidence="2" type="ORF">BWK72_13025</name>
</gene>
<evidence type="ECO:0000313" key="3">
    <source>
        <dbReference type="Proteomes" id="UP000192505"/>
    </source>
</evidence>
<dbReference type="EMBL" id="MTEI01000008">
    <property type="protein sequence ID" value="OQW87458.1"/>
    <property type="molecule type" value="Genomic_DNA"/>
</dbReference>
<organism evidence="2 3">
    <name type="scientific">Rhodoferax ferrireducens</name>
    <dbReference type="NCBI Taxonomy" id="192843"/>
    <lineage>
        <taxon>Bacteria</taxon>
        <taxon>Pseudomonadati</taxon>
        <taxon>Pseudomonadota</taxon>
        <taxon>Betaproteobacteria</taxon>
        <taxon>Burkholderiales</taxon>
        <taxon>Comamonadaceae</taxon>
        <taxon>Rhodoferax</taxon>
    </lineage>
</organism>
<proteinExistence type="predicted"/>
<reference evidence="2 3" key="1">
    <citation type="submission" date="2017-01" db="EMBL/GenBank/DDBJ databases">
        <title>Novel large sulfur bacteria in the metagenomes of groundwater-fed chemosynthetic microbial mats in the Lake Huron basin.</title>
        <authorList>
            <person name="Sharrar A.M."/>
            <person name="Flood B.E."/>
            <person name="Bailey J.V."/>
            <person name="Jones D.S."/>
            <person name="Biddanda B."/>
            <person name="Ruberg S.A."/>
            <person name="Marcus D.N."/>
            <person name="Dick G.J."/>
        </authorList>
    </citation>
    <scope>NUCLEOTIDE SEQUENCE [LARGE SCALE GENOMIC DNA]</scope>
    <source>
        <strain evidence="2">A7</strain>
    </source>
</reference>
<dbReference type="Proteomes" id="UP000192505">
    <property type="component" value="Unassembled WGS sequence"/>
</dbReference>
<dbReference type="AlphaFoldDB" id="A0A1W9KSZ2"/>
<feature type="compositionally biased region" description="Gly residues" evidence="1">
    <location>
        <begin position="101"/>
        <end position="129"/>
    </location>
</feature>
<feature type="region of interest" description="Disordered" evidence="1">
    <location>
        <begin position="74"/>
        <end position="129"/>
    </location>
</feature>
<comment type="caution">
    <text evidence="2">The sequence shown here is derived from an EMBL/GenBank/DDBJ whole genome shotgun (WGS) entry which is preliminary data.</text>
</comment>
<name>A0A1W9KSZ2_9BURK</name>
<evidence type="ECO:0000256" key="1">
    <source>
        <dbReference type="SAM" id="MobiDB-lite"/>
    </source>
</evidence>
<protein>
    <submittedName>
        <fullName evidence="2">Uncharacterized protein</fullName>
    </submittedName>
</protein>
<sequence>MLARQPCTTIPPPDNNTMKFLPTFFLLMSATTLVGAQTVSRDPGASANRPLNLSARQPGAPVTDAAVILIEPEPGTATTLPYGAGFESRQKGSTAGSASSGSGGSAGNGSGSGGSSGNGGGRGGSGRGR</sequence>